<sequence length="294" mass="33598">MSWLKKHPLPPKKPAQNDGETKDSDNESIYSNEDASNRGHGTDDTLDVTRILEGHGIPCCLVGIAALVFYGAGRLRDVSVLLPLTLPEKSHKTQDWEICVPTDLVPKAAEILQSEPYSAKYRLVKRWPDYEPLSLIHTYHRFKTKGIFHYFFLVPSIDVHIDCVPSNFTRSLRGLPYPKLDVCIQSYVDTNDMVALCDIIDGTNVSEEWGESNLDLEGTTDVQWAKAKNKRGEEFDGKLALFAWDAPKSKRELWQSLVRTKEDRLDWTKPKDIFITQYRLIDGPDPWTQLSDMF</sequence>
<dbReference type="EMBL" id="JALBCA010000053">
    <property type="protein sequence ID" value="KAI2385927.1"/>
    <property type="molecule type" value="Genomic_DNA"/>
</dbReference>
<accession>A0ACB8UXC1</accession>
<name>A0ACB8UXC1_9EURO</name>
<reference evidence="1" key="1">
    <citation type="journal article" date="2022" name="bioRxiv">
        <title>Population genetic analysis of Ophidiomyces ophidiicola, the causative agent of snake fungal disease, indicates recent introductions to the USA.</title>
        <authorList>
            <person name="Ladner J.T."/>
            <person name="Palmer J.M."/>
            <person name="Ettinger C.L."/>
            <person name="Stajich J.E."/>
            <person name="Farrell T.M."/>
            <person name="Glorioso B.M."/>
            <person name="Lawson B."/>
            <person name="Price S.J."/>
            <person name="Stengle A.G."/>
            <person name="Grear D.A."/>
            <person name="Lorch J.M."/>
        </authorList>
    </citation>
    <scope>NUCLEOTIDE SEQUENCE</scope>
    <source>
        <strain evidence="1">NWHC 24266-5</strain>
    </source>
</reference>
<protein>
    <submittedName>
        <fullName evidence="1">Uncharacterized protein</fullName>
    </submittedName>
</protein>
<comment type="caution">
    <text evidence="1">The sequence shown here is derived from an EMBL/GenBank/DDBJ whole genome shotgun (WGS) entry which is preliminary data.</text>
</comment>
<proteinExistence type="predicted"/>
<gene>
    <name evidence="1" type="ORF">LOY88_003847</name>
</gene>
<evidence type="ECO:0000313" key="1">
    <source>
        <dbReference type="EMBL" id="KAI2385927.1"/>
    </source>
</evidence>
<organism evidence="1">
    <name type="scientific">Ophidiomyces ophidiicola</name>
    <dbReference type="NCBI Taxonomy" id="1387563"/>
    <lineage>
        <taxon>Eukaryota</taxon>
        <taxon>Fungi</taxon>
        <taxon>Dikarya</taxon>
        <taxon>Ascomycota</taxon>
        <taxon>Pezizomycotina</taxon>
        <taxon>Eurotiomycetes</taxon>
        <taxon>Eurotiomycetidae</taxon>
        <taxon>Onygenales</taxon>
        <taxon>Onygenaceae</taxon>
        <taxon>Ophidiomyces</taxon>
    </lineage>
</organism>